<dbReference type="GO" id="GO:0004252">
    <property type="term" value="F:serine-type endopeptidase activity"/>
    <property type="evidence" value="ECO:0007669"/>
    <property type="project" value="UniProtKB-UniRule"/>
</dbReference>
<dbReference type="EC" id="3.4.21.53" evidence="1"/>
<keyword evidence="1" id="KW-0645">Protease</keyword>
<gene>
    <name evidence="4" type="ORF">D0466_11640</name>
</gene>
<comment type="similarity">
    <text evidence="1">Belongs to the peptidase S16 family.</text>
</comment>
<dbReference type="InterPro" id="IPR014721">
    <property type="entry name" value="Ribsml_uS5_D2-typ_fold_subgr"/>
</dbReference>
<dbReference type="GO" id="GO:0030163">
    <property type="term" value="P:protein catabolic process"/>
    <property type="evidence" value="ECO:0007669"/>
    <property type="project" value="InterPro"/>
</dbReference>
<dbReference type="RefSeq" id="WP_117322754.1">
    <property type="nucleotide sequence ID" value="NZ_QVTD01000006.1"/>
</dbReference>
<dbReference type="PANTHER" id="PTHR10046">
    <property type="entry name" value="ATP DEPENDENT LON PROTEASE FAMILY MEMBER"/>
    <property type="match status" value="1"/>
</dbReference>
<reference evidence="4 5" key="1">
    <citation type="submission" date="2018-08" db="EMBL/GenBank/DDBJ databases">
        <title>Bacillus chawlae sp. nov., Bacillus glennii sp. nov., and Bacillus saganii sp. nov. Isolated from the Vehicle Assembly Building at Kennedy Space Center where the Viking Spacecraft were Assembled.</title>
        <authorList>
            <person name="Seuylemezian A."/>
            <person name="Vaishampayan P."/>
        </authorList>
    </citation>
    <scope>NUCLEOTIDE SEQUENCE [LARGE SCALE GENOMIC DNA]</scope>
    <source>
        <strain evidence="4 5">V44-8</strain>
    </source>
</reference>
<dbReference type="AlphaFoldDB" id="A0A372LBX4"/>
<evidence type="ECO:0000256" key="1">
    <source>
        <dbReference type="PROSITE-ProRule" id="PRU01122"/>
    </source>
</evidence>
<dbReference type="Proteomes" id="UP000262939">
    <property type="component" value="Unassembled WGS sequence"/>
</dbReference>
<dbReference type="EMBL" id="QVTD01000006">
    <property type="protein sequence ID" value="RFU63387.1"/>
    <property type="molecule type" value="Genomic_DNA"/>
</dbReference>
<comment type="catalytic activity">
    <reaction evidence="1">
        <text>Hydrolysis of proteins in presence of ATP.</text>
        <dbReference type="EC" id="3.4.21.53"/>
    </reaction>
</comment>
<name>A0A372LBX4_9BACI</name>
<dbReference type="OrthoDB" id="2356897at2"/>
<comment type="caution">
    <text evidence="4">The sequence shown here is derived from an EMBL/GenBank/DDBJ whole genome shotgun (WGS) entry which is preliminary data.</text>
</comment>
<dbReference type="PROSITE" id="PS51786">
    <property type="entry name" value="LON_PROTEOLYTIC"/>
    <property type="match status" value="1"/>
</dbReference>
<dbReference type="Gene3D" id="3.30.230.10">
    <property type="match status" value="1"/>
</dbReference>
<evidence type="ECO:0000313" key="4">
    <source>
        <dbReference type="EMBL" id="RFU63387.1"/>
    </source>
</evidence>
<dbReference type="PROSITE" id="PS50106">
    <property type="entry name" value="PDZ"/>
    <property type="match status" value="1"/>
</dbReference>
<sequence>MSRKYYMRSFLIAAVLIIASSFYYLPYYVAKPGMAQELEPIINVEGGDDASGSFMLTTVRMGRANIYSYMAAKMSKYQELYPENAIKSENESDEEYNVRQLHMMDDSKNNAIKVAYEKAGKPISFQYLGVYVLNTLKGMPAYGELKPGDQITRVDELKIESAKQFMDYVGSKNPGDKITLKFKRDSKTKQTTLPLKNFDRDKKRAGIGISLDDHEKPITEPAVKVNTEQIGGPSAGLMFTLEIFNQLTDGDTTKGYQIAGTGTMSESGEVGPIGGIKQKIVAADNSGAQIFFAPNEKGNKQSNYRQALATAEDIETDMKIVPVDTVDDALNYLETLKEIR</sequence>
<evidence type="ECO:0000313" key="5">
    <source>
        <dbReference type="Proteomes" id="UP000262939"/>
    </source>
</evidence>
<keyword evidence="1" id="KW-0720">Serine protease</keyword>
<keyword evidence="1" id="KW-0378">Hydrolase</keyword>
<evidence type="ECO:0000259" key="3">
    <source>
        <dbReference type="PROSITE" id="PS51786"/>
    </source>
</evidence>
<dbReference type="InterPro" id="IPR036034">
    <property type="entry name" value="PDZ_sf"/>
</dbReference>
<dbReference type="SUPFAM" id="SSF50156">
    <property type="entry name" value="PDZ domain-like"/>
    <property type="match status" value="1"/>
</dbReference>
<dbReference type="NCBIfam" id="NF041438">
    <property type="entry name" value="SepM_fam_S16"/>
    <property type="match status" value="1"/>
</dbReference>
<feature type="active site" evidence="1">
    <location>
        <position position="234"/>
    </location>
</feature>
<dbReference type="GO" id="GO:0004176">
    <property type="term" value="F:ATP-dependent peptidase activity"/>
    <property type="evidence" value="ECO:0007669"/>
    <property type="project" value="UniProtKB-UniRule"/>
</dbReference>
<accession>A0A372LBX4</accession>
<dbReference type="Pfam" id="PF13180">
    <property type="entry name" value="PDZ_2"/>
    <property type="match status" value="1"/>
</dbReference>
<evidence type="ECO:0000259" key="2">
    <source>
        <dbReference type="PROSITE" id="PS50106"/>
    </source>
</evidence>
<dbReference type="InterPro" id="IPR027065">
    <property type="entry name" value="Lon_Prtase"/>
</dbReference>
<feature type="active site" evidence="1">
    <location>
        <position position="279"/>
    </location>
</feature>
<feature type="domain" description="Lon proteolytic" evidence="3">
    <location>
        <begin position="228"/>
        <end position="336"/>
    </location>
</feature>
<keyword evidence="5" id="KW-1185">Reference proteome</keyword>
<organism evidence="4 5">
    <name type="scientific">Peribacillus glennii</name>
    <dbReference type="NCBI Taxonomy" id="2303991"/>
    <lineage>
        <taxon>Bacteria</taxon>
        <taxon>Bacillati</taxon>
        <taxon>Bacillota</taxon>
        <taxon>Bacilli</taxon>
        <taxon>Bacillales</taxon>
        <taxon>Bacillaceae</taxon>
        <taxon>Peribacillus</taxon>
    </lineage>
</organism>
<dbReference type="InterPro" id="IPR001478">
    <property type="entry name" value="PDZ"/>
</dbReference>
<dbReference type="GO" id="GO:0005524">
    <property type="term" value="F:ATP binding"/>
    <property type="evidence" value="ECO:0007669"/>
    <property type="project" value="InterPro"/>
</dbReference>
<dbReference type="SUPFAM" id="SSF54211">
    <property type="entry name" value="Ribosomal protein S5 domain 2-like"/>
    <property type="match status" value="1"/>
</dbReference>
<feature type="domain" description="PDZ" evidence="2">
    <location>
        <begin position="111"/>
        <end position="186"/>
    </location>
</feature>
<protein>
    <recommendedName>
        <fullName evidence="1">endopeptidase La</fullName>
        <ecNumber evidence="1">3.4.21.53</ecNumber>
    </recommendedName>
</protein>
<dbReference type="GO" id="GO:0006508">
    <property type="term" value="P:proteolysis"/>
    <property type="evidence" value="ECO:0007669"/>
    <property type="project" value="UniProtKB-KW"/>
</dbReference>
<dbReference type="Pfam" id="PF05362">
    <property type="entry name" value="Lon_C"/>
    <property type="match status" value="1"/>
</dbReference>
<dbReference type="InterPro" id="IPR008269">
    <property type="entry name" value="Lon_proteolytic"/>
</dbReference>
<dbReference type="InterPro" id="IPR020568">
    <property type="entry name" value="Ribosomal_Su5_D2-typ_SF"/>
</dbReference>
<proteinExistence type="inferred from homology"/>
<dbReference type="SMART" id="SM00228">
    <property type="entry name" value="PDZ"/>
    <property type="match status" value="1"/>
</dbReference>